<sequence length="103" mass="11388">MGAEQHHQTAHHLDGIADEHHLALGHRIGKCAHERRQHHVEQRKHGHQCGALPFWRTAGAQQLHGGHEQGIVGQRAEELRRHDGIETALHRVCGCLRGAAAIG</sequence>
<dbReference type="AlphaFoldDB" id="A0A645H3U5"/>
<gene>
    <name evidence="1" type="ORF">SDC9_181196</name>
</gene>
<proteinExistence type="predicted"/>
<reference evidence="1" key="1">
    <citation type="submission" date="2019-08" db="EMBL/GenBank/DDBJ databases">
        <authorList>
            <person name="Kucharzyk K."/>
            <person name="Murdoch R.W."/>
            <person name="Higgins S."/>
            <person name="Loffler F."/>
        </authorList>
    </citation>
    <scope>NUCLEOTIDE SEQUENCE</scope>
</reference>
<accession>A0A645H3U5</accession>
<evidence type="ECO:0000313" key="1">
    <source>
        <dbReference type="EMBL" id="MPN33705.1"/>
    </source>
</evidence>
<organism evidence="1">
    <name type="scientific">bioreactor metagenome</name>
    <dbReference type="NCBI Taxonomy" id="1076179"/>
    <lineage>
        <taxon>unclassified sequences</taxon>
        <taxon>metagenomes</taxon>
        <taxon>ecological metagenomes</taxon>
    </lineage>
</organism>
<name>A0A645H3U5_9ZZZZ</name>
<protein>
    <submittedName>
        <fullName evidence="1">Uncharacterized protein</fullName>
    </submittedName>
</protein>
<dbReference type="EMBL" id="VSSQ01086338">
    <property type="protein sequence ID" value="MPN33705.1"/>
    <property type="molecule type" value="Genomic_DNA"/>
</dbReference>
<comment type="caution">
    <text evidence="1">The sequence shown here is derived from an EMBL/GenBank/DDBJ whole genome shotgun (WGS) entry which is preliminary data.</text>
</comment>